<keyword evidence="3" id="KW-1185">Reference proteome</keyword>
<protein>
    <submittedName>
        <fullName evidence="2">Uncharacterized protein</fullName>
    </submittedName>
</protein>
<comment type="caution">
    <text evidence="2">The sequence shown here is derived from an EMBL/GenBank/DDBJ whole genome shotgun (WGS) entry which is preliminary data.</text>
</comment>
<dbReference type="EMBL" id="JBHLTG010000002">
    <property type="protein sequence ID" value="MFC0678448.1"/>
    <property type="molecule type" value="Genomic_DNA"/>
</dbReference>
<name>A0ABV6RRA0_9GAMM</name>
<dbReference type="Proteomes" id="UP001589896">
    <property type="component" value="Unassembled WGS sequence"/>
</dbReference>
<sequence>MSGPIAPKRSRPTRRDIVFHPLSSTEWRVADGRIPGNDLRGLLGFVQRSGELFEVVRMGQPFIRHYCSTLEEAAQQFLRPHTFIEEMPKSLPEVDPDAADDDEFEDASAVDGKDAPLADSVSS</sequence>
<organism evidence="2 3">
    <name type="scientific">Lysobacter korlensis</name>
    <dbReference type="NCBI Taxonomy" id="553636"/>
    <lineage>
        <taxon>Bacteria</taxon>
        <taxon>Pseudomonadati</taxon>
        <taxon>Pseudomonadota</taxon>
        <taxon>Gammaproteobacteria</taxon>
        <taxon>Lysobacterales</taxon>
        <taxon>Lysobacteraceae</taxon>
        <taxon>Lysobacter</taxon>
    </lineage>
</organism>
<evidence type="ECO:0000313" key="2">
    <source>
        <dbReference type="EMBL" id="MFC0678448.1"/>
    </source>
</evidence>
<evidence type="ECO:0000313" key="3">
    <source>
        <dbReference type="Proteomes" id="UP001589896"/>
    </source>
</evidence>
<proteinExistence type="predicted"/>
<gene>
    <name evidence="2" type="ORF">ACFFGH_11425</name>
</gene>
<feature type="region of interest" description="Disordered" evidence="1">
    <location>
        <begin position="88"/>
        <end position="123"/>
    </location>
</feature>
<evidence type="ECO:0000256" key="1">
    <source>
        <dbReference type="SAM" id="MobiDB-lite"/>
    </source>
</evidence>
<accession>A0ABV6RRA0</accession>
<feature type="compositionally biased region" description="Acidic residues" evidence="1">
    <location>
        <begin position="94"/>
        <end position="108"/>
    </location>
</feature>
<reference evidence="2 3" key="1">
    <citation type="submission" date="2024-09" db="EMBL/GenBank/DDBJ databases">
        <authorList>
            <person name="Sun Q."/>
            <person name="Mori K."/>
        </authorList>
    </citation>
    <scope>NUCLEOTIDE SEQUENCE [LARGE SCALE GENOMIC DNA]</scope>
    <source>
        <strain evidence="2 3">KCTC 23076</strain>
    </source>
</reference>
<dbReference type="RefSeq" id="WP_386668311.1">
    <property type="nucleotide sequence ID" value="NZ_JBHLTG010000002.1"/>
</dbReference>